<evidence type="ECO:0000313" key="2">
    <source>
        <dbReference type="Proteomes" id="UP001595921"/>
    </source>
</evidence>
<comment type="caution">
    <text evidence="1">The sequence shown here is derived from an EMBL/GenBank/DDBJ whole genome shotgun (WGS) entry which is preliminary data.</text>
</comment>
<name>A0ABD5PC26_9EURY</name>
<dbReference type="EMBL" id="JBHSDS010000006">
    <property type="protein sequence ID" value="MFC4358432.1"/>
    <property type="molecule type" value="Genomic_DNA"/>
</dbReference>
<dbReference type="InterPro" id="IPR008514">
    <property type="entry name" value="T6SS_Hcp"/>
</dbReference>
<dbReference type="InterPro" id="IPR006311">
    <property type="entry name" value="TAT_signal"/>
</dbReference>
<proteinExistence type="predicted"/>
<dbReference type="RefSeq" id="WP_267623840.1">
    <property type="nucleotide sequence ID" value="NZ_JAODIW010000008.1"/>
</dbReference>
<protein>
    <submittedName>
        <fullName evidence="1">Hcp family type VI secretion system effector</fullName>
    </submittedName>
</protein>
<evidence type="ECO:0000313" key="1">
    <source>
        <dbReference type="EMBL" id="MFC4358432.1"/>
    </source>
</evidence>
<accession>A0ABD5PC26</accession>
<dbReference type="Pfam" id="PF05638">
    <property type="entry name" value="T6SS_HCP"/>
    <property type="match status" value="1"/>
</dbReference>
<dbReference type="InterPro" id="IPR036624">
    <property type="entry name" value="Hcp1-lik_sf"/>
</dbReference>
<dbReference type="PROSITE" id="PS51318">
    <property type="entry name" value="TAT"/>
    <property type="match status" value="1"/>
</dbReference>
<dbReference type="PANTHER" id="PTHR36152:SF1">
    <property type="entry name" value="UBIQUITIN-LIKE DOMAIN-CONTAINING PROTEIN"/>
    <property type="match status" value="1"/>
</dbReference>
<sequence length="208" mass="21941">MTIETPTRREFMVYTGGATAATGLATPVRGAPGGGTGRSAALPVGGTGLQIGQNSTGYFLDVPDVPGESTDSAHRDEIDVLAWSWGMRRAVDAGTGRLSKPEYDTLLATKYVDRSTTELMRRFVDGTVIREDVRLSAAAPVGESRVDYLTVLLSNVLVVSHDVSTVEGSGPVEVVGLAFEAVDVTYRLFGAGGSVIEDRNTVWETATG</sequence>
<dbReference type="PANTHER" id="PTHR36152">
    <property type="entry name" value="CYTOPLASMIC PROTEIN-RELATED"/>
    <property type="match status" value="1"/>
</dbReference>
<gene>
    <name evidence="1" type="ORF">ACFO0N_10825</name>
</gene>
<dbReference type="Proteomes" id="UP001595921">
    <property type="component" value="Unassembled WGS sequence"/>
</dbReference>
<organism evidence="1 2">
    <name type="scientific">Halobium salinum</name>
    <dbReference type="NCBI Taxonomy" id="1364940"/>
    <lineage>
        <taxon>Archaea</taxon>
        <taxon>Methanobacteriati</taxon>
        <taxon>Methanobacteriota</taxon>
        <taxon>Stenosarchaea group</taxon>
        <taxon>Halobacteria</taxon>
        <taxon>Halobacteriales</taxon>
        <taxon>Haloferacaceae</taxon>
        <taxon>Halobium</taxon>
    </lineage>
</organism>
<dbReference type="AlphaFoldDB" id="A0ABD5PC26"/>
<dbReference type="InterPro" id="IPR053165">
    <property type="entry name" value="HSI-I_assembly_Hcp1"/>
</dbReference>
<reference evidence="1 2" key="1">
    <citation type="journal article" date="2019" name="Int. J. Syst. Evol. Microbiol.">
        <title>The Global Catalogue of Microorganisms (GCM) 10K type strain sequencing project: providing services to taxonomists for standard genome sequencing and annotation.</title>
        <authorList>
            <consortium name="The Broad Institute Genomics Platform"/>
            <consortium name="The Broad Institute Genome Sequencing Center for Infectious Disease"/>
            <person name="Wu L."/>
            <person name="Ma J."/>
        </authorList>
    </citation>
    <scope>NUCLEOTIDE SEQUENCE [LARGE SCALE GENOMIC DNA]</scope>
    <source>
        <strain evidence="1 2">CGMCC 1.12553</strain>
    </source>
</reference>
<keyword evidence="2" id="KW-1185">Reference proteome</keyword>
<dbReference type="SUPFAM" id="SSF141452">
    <property type="entry name" value="Hcp1-like"/>
    <property type="match status" value="1"/>
</dbReference>
<dbReference type="Gene3D" id="2.30.110.20">
    <property type="entry name" value="Hcp1-like"/>
    <property type="match status" value="1"/>
</dbReference>